<dbReference type="CDD" id="cd00198">
    <property type="entry name" value="vWFA"/>
    <property type="match status" value="1"/>
</dbReference>
<evidence type="ECO:0000313" key="5">
    <source>
        <dbReference type="Proteomes" id="UP000034883"/>
    </source>
</evidence>
<dbReference type="RefSeq" id="WP_053238552.1">
    <property type="nucleotide sequence ID" value="NZ_CP011125.1"/>
</dbReference>
<dbReference type="KEGG" id="samy:DB32_008865"/>
<dbReference type="Pfam" id="PF04773">
    <property type="entry name" value="FecR"/>
    <property type="match status" value="1"/>
</dbReference>
<evidence type="ECO:0000259" key="3">
    <source>
        <dbReference type="PROSITE" id="PS51468"/>
    </source>
</evidence>
<accession>A0A0F6YNB2</accession>
<dbReference type="InterPro" id="IPR049806">
    <property type="entry name" value="MasK-like_C"/>
</dbReference>
<dbReference type="OrthoDB" id="5476021at2"/>
<dbReference type="EMBL" id="CP011125">
    <property type="protein sequence ID" value="AKF11716.1"/>
    <property type="molecule type" value="Genomic_DNA"/>
</dbReference>
<gene>
    <name evidence="4" type="ORF">DB32_008865</name>
</gene>
<feature type="region of interest" description="Disordered" evidence="1">
    <location>
        <begin position="784"/>
        <end position="829"/>
    </location>
</feature>
<dbReference type="PROSITE" id="PS51468">
    <property type="entry name" value="VIT"/>
    <property type="match status" value="1"/>
</dbReference>
<dbReference type="Proteomes" id="UP000034883">
    <property type="component" value="Chromosome"/>
</dbReference>
<dbReference type="InterPro" id="IPR002035">
    <property type="entry name" value="VWF_A"/>
</dbReference>
<sequence length="1379" mass="149078">MRTLRLSLALILLVGCGEHHDPAPTVALVSVVRGTTTLERGDARETVDHPARVEQGATVRTADDGRAALTLDSGAWVLLDRATAGAAQLASLTLAQGRVWVDASSAEETTIETAHGRFASSGAAFAVELADGETRVYCGSGEVTYATPHGEGRIAQGETLRASASAADLAPEAMWDDWTGGLADPAHGRLRVVERVGVLAGRTPYELGRARTPLPIRGHEVSADIRGDLAVTEVVQTFFNARSEALEGEWSMRLPEGAIVQGFAVDTGGGFVDAVVGTIPVSPGYQLGWQTRETPGSKLSWDGPERLRARIFPVPPGGTVRVRVRYTEWLDRAGERRTYVYPMRAEGEAPLLGEFVLSVDTRHANAGALRAGMGAAEEDGRVTLRRSDFRPRADFYLDLYDGERAERGSGAIAYRVGGLQTQPAAEGEDDYVLFDVPTAALASEREETPPGPSIVLLLDVSGATDPEDLEIARGVVEAVLRQLAPGDRVAIRVADVRARVPEGAPEGLVIASDETREQILESLARVDLGGATDLGASLRDAAALVAGEARGAVIYLGDAMPTTGALDATAIRAQLATLDAPPRFFGLAIGDGANVDLLRALFGEQASAVRDRESAARAVMAVLADASRATLRGITVELGEGVERVYPRGPISIRRGEHLRLVGRLVDALPTSITIRGQVDGVDFEREVPVTTGSVEDEGDVRRRWASARLRELLDADAGREALVDLGVRFGLVTPWTSMGVGVTENAILALIDGFDHDPLGVAWGLGGGGANVPVTGLTSDELGWRRRMRRDDPSRDASAPEATWSSRVSSTPPEPVRGESGDGGLGRASAARALVVGERGPRQCYERRSLVRPDLTGDVTVRVAIEGDGSVRSAEIASTGLGDRDVEQCVIAEVRGIRFPAHGGAQVSVDHTFVFRVPERELGTRRQCSDASQQALEMRRALWRERLSGAYGVSGALSVWRDARAQCELGNWRARRTLLDMMLEHVGGVAAEVELYRALAGDGAAASYLRRAILRHVRTVQDVYDVRWGLGLDAGVEWAIFSRLWWTNADPAARLALVRRWLEVAPDEMDLRLRLLSLLEQTGAIPEARRVARELRADPLADARVRTAVGEFWLRQENETEARRVFSEIVEHAPLDPWARRRLGDLYRAHGWADDAYREYGTLARLRPGEGDVLLLLARAAADGQRTDEALRLEQRLGEATEPGVDEGAASHARLWTMVRLARLELAAADDEAMRAAIRRRWREAGVMRDPPDVLVALTWSHPDDAPELAVHWPGIEDASAFEAATLGGTEHGVRAIRIGEREPGDHVFEVRREDRDAIRDTTAELTIIVRPGTSEQRIVVQPVTLTRERRVVRYRLNEANQLDEVATPTASATGGAG</sequence>
<keyword evidence="5" id="KW-1185">Reference proteome</keyword>
<dbReference type="InterPro" id="IPR006860">
    <property type="entry name" value="FecR"/>
</dbReference>
<dbReference type="Gene3D" id="2.60.120.1440">
    <property type="match status" value="1"/>
</dbReference>
<dbReference type="InterPro" id="IPR011990">
    <property type="entry name" value="TPR-like_helical_dom_sf"/>
</dbReference>
<dbReference type="STRING" id="927083.DB32_008865"/>
<dbReference type="InterPro" id="IPR013694">
    <property type="entry name" value="VIT"/>
</dbReference>
<dbReference type="SUPFAM" id="SSF48452">
    <property type="entry name" value="TPR-like"/>
    <property type="match status" value="1"/>
</dbReference>
<feature type="domain" description="VIT" evidence="3">
    <location>
        <begin position="200"/>
        <end position="328"/>
    </location>
</feature>
<dbReference type="Gene3D" id="1.25.40.10">
    <property type="entry name" value="Tetratricopeptide repeat domain"/>
    <property type="match status" value="1"/>
</dbReference>
<name>A0A0F6YNB2_9BACT</name>
<evidence type="ECO:0000256" key="1">
    <source>
        <dbReference type="SAM" id="MobiDB-lite"/>
    </source>
</evidence>
<evidence type="ECO:0000313" key="4">
    <source>
        <dbReference type="EMBL" id="AKF11716.1"/>
    </source>
</evidence>
<dbReference type="Pfam" id="PF13768">
    <property type="entry name" value="VWA_3"/>
    <property type="match status" value="1"/>
</dbReference>
<dbReference type="PROSITE" id="PS51257">
    <property type="entry name" value="PROKAR_LIPOPROTEIN"/>
    <property type="match status" value="1"/>
</dbReference>
<dbReference type="NCBIfam" id="NF033768">
    <property type="entry name" value="myxo_SS_tail"/>
    <property type="match status" value="1"/>
</dbReference>
<dbReference type="Gene3D" id="3.40.50.410">
    <property type="entry name" value="von Willebrand factor, type A domain"/>
    <property type="match status" value="1"/>
</dbReference>
<dbReference type="SMART" id="SM00327">
    <property type="entry name" value="VWA"/>
    <property type="match status" value="1"/>
</dbReference>
<evidence type="ECO:0000259" key="2">
    <source>
        <dbReference type="PROSITE" id="PS50234"/>
    </source>
</evidence>
<dbReference type="Pfam" id="PF08487">
    <property type="entry name" value="VIT"/>
    <property type="match status" value="1"/>
</dbReference>
<organism evidence="4 5">
    <name type="scientific">Sandaracinus amylolyticus</name>
    <dbReference type="NCBI Taxonomy" id="927083"/>
    <lineage>
        <taxon>Bacteria</taxon>
        <taxon>Pseudomonadati</taxon>
        <taxon>Myxococcota</taxon>
        <taxon>Polyangia</taxon>
        <taxon>Polyangiales</taxon>
        <taxon>Sandaracinaceae</taxon>
        <taxon>Sandaracinus</taxon>
    </lineage>
</organism>
<dbReference type="SUPFAM" id="SSF53300">
    <property type="entry name" value="vWA-like"/>
    <property type="match status" value="1"/>
</dbReference>
<reference evidence="4 5" key="1">
    <citation type="submission" date="2015-03" db="EMBL/GenBank/DDBJ databases">
        <title>Genome assembly of Sandaracinus amylolyticus DSM 53668.</title>
        <authorList>
            <person name="Sharma G."/>
            <person name="Subramanian S."/>
        </authorList>
    </citation>
    <scope>NUCLEOTIDE SEQUENCE [LARGE SCALE GENOMIC DNA]</scope>
    <source>
        <strain evidence="4 5">DSM 53668</strain>
    </source>
</reference>
<protein>
    <submittedName>
        <fullName evidence="4">Uncharacterized protein</fullName>
    </submittedName>
</protein>
<feature type="domain" description="VWFA" evidence="2">
    <location>
        <begin position="453"/>
        <end position="638"/>
    </location>
</feature>
<dbReference type="PROSITE" id="PS50234">
    <property type="entry name" value="VWFA"/>
    <property type="match status" value="1"/>
</dbReference>
<dbReference type="InterPro" id="IPR036465">
    <property type="entry name" value="vWFA_dom_sf"/>
</dbReference>
<proteinExistence type="predicted"/>